<dbReference type="PROSITE" id="PS50928">
    <property type="entry name" value="ABC_TM1"/>
    <property type="match status" value="1"/>
</dbReference>
<evidence type="ECO:0000259" key="8">
    <source>
        <dbReference type="PROSITE" id="PS50928"/>
    </source>
</evidence>
<sequence>MALKKLEGETMGWQILVHVILIVGAILMFGPFLPVISASLKSYSELMLRPFAIIPKKFLWGNYLKVFQEVPFLLYIWNTVKVSFLCTVGVLASSSMAAYAFARLRFPGRNLLFLIYLATMMVPGQVTLVPVFILMRNFGLIDTHASLILPMWGLTAAYGTFLLRQFFLTIPRDLEEAAILDGCGYFGRFTRIILPLSKPALATLGIFTLLSMWNNYLYPLVFLNSPEKRTLTLGLAMFRGDVDVQWNLLMAGTILSICPMVIAFLAAQRYFVEGITLTGLKG</sequence>
<keyword evidence="3" id="KW-1003">Cell membrane</keyword>
<dbReference type="Gene3D" id="1.10.3720.10">
    <property type="entry name" value="MetI-like"/>
    <property type="match status" value="1"/>
</dbReference>
<dbReference type="EMBL" id="CP121689">
    <property type="protein sequence ID" value="WZL76512.1"/>
    <property type="molecule type" value="Genomic_DNA"/>
</dbReference>
<evidence type="ECO:0000256" key="3">
    <source>
        <dbReference type="ARBA" id="ARBA00022475"/>
    </source>
</evidence>
<organism evidence="9 10">
    <name type="scientific">Thermatribacter velox</name>
    <dbReference type="NCBI Taxonomy" id="3039681"/>
    <lineage>
        <taxon>Bacteria</taxon>
        <taxon>Pseudomonadati</taxon>
        <taxon>Atribacterota</taxon>
        <taxon>Atribacteria</taxon>
        <taxon>Atribacterales</taxon>
        <taxon>Thermatribacteraceae</taxon>
        <taxon>Thermatribacter</taxon>
    </lineage>
</organism>
<dbReference type="PANTHER" id="PTHR43744:SF12">
    <property type="entry name" value="ABC TRANSPORTER PERMEASE PROTEIN MG189-RELATED"/>
    <property type="match status" value="1"/>
</dbReference>
<protein>
    <submittedName>
        <fullName evidence="9">Carbohydrate ABC transporter permease</fullName>
    </submittedName>
</protein>
<dbReference type="RefSeq" id="WP_369018676.1">
    <property type="nucleotide sequence ID" value="NZ_CP121689.1"/>
</dbReference>
<accession>A0ABZ2YC10</accession>
<keyword evidence="2 7" id="KW-0813">Transport</keyword>
<feature type="transmembrane region" description="Helical" evidence="7">
    <location>
        <begin position="244"/>
        <end position="267"/>
    </location>
</feature>
<name>A0ABZ2YC10_9BACT</name>
<keyword evidence="5 7" id="KW-1133">Transmembrane helix</keyword>
<reference evidence="9 10" key="1">
    <citation type="submission" date="2023-03" db="EMBL/GenBank/DDBJ databases">
        <title>Novel Species.</title>
        <authorList>
            <person name="Ma S."/>
        </authorList>
    </citation>
    <scope>NUCLEOTIDE SEQUENCE [LARGE SCALE GENOMIC DNA]</scope>
    <source>
        <strain evidence="9 10">B11</strain>
    </source>
</reference>
<evidence type="ECO:0000313" key="9">
    <source>
        <dbReference type="EMBL" id="WZL76512.1"/>
    </source>
</evidence>
<keyword evidence="6 7" id="KW-0472">Membrane</keyword>
<feature type="transmembrane region" description="Helical" evidence="7">
    <location>
        <begin position="15"/>
        <end position="37"/>
    </location>
</feature>
<evidence type="ECO:0000256" key="7">
    <source>
        <dbReference type="RuleBase" id="RU363032"/>
    </source>
</evidence>
<feature type="transmembrane region" description="Helical" evidence="7">
    <location>
        <begin position="82"/>
        <end position="101"/>
    </location>
</feature>
<dbReference type="Pfam" id="PF00528">
    <property type="entry name" value="BPD_transp_1"/>
    <property type="match status" value="1"/>
</dbReference>
<evidence type="ECO:0000256" key="1">
    <source>
        <dbReference type="ARBA" id="ARBA00004651"/>
    </source>
</evidence>
<evidence type="ECO:0000256" key="4">
    <source>
        <dbReference type="ARBA" id="ARBA00022692"/>
    </source>
</evidence>
<gene>
    <name evidence="9" type="ORF">QBE54_01915</name>
</gene>
<evidence type="ECO:0000256" key="2">
    <source>
        <dbReference type="ARBA" id="ARBA00022448"/>
    </source>
</evidence>
<dbReference type="CDD" id="cd06261">
    <property type="entry name" value="TM_PBP2"/>
    <property type="match status" value="1"/>
</dbReference>
<keyword evidence="4 7" id="KW-0812">Transmembrane</keyword>
<evidence type="ECO:0000313" key="10">
    <source>
        <dbReference type="Proteomes" id="UP001461341"/>
    </source>
</evidence>
<comment type="similarity">
    <text evidence="7">Belongs to the binding-protein-dependent transport system permease family.</text>
</comment>
<evidence type="ECO:0000256" key="6">
    <source>
        <dbReference type="ARBA" id="ARBA00023136"/>
    </source>
</evidence>
<feature type="domain" description="ABC transmembrane type-1" evidence="8">
    <location>
        <begin position="76"/>
        <end position="267"/>
    </location>
</feature>
<dbReference type="PANTHER" id="PTHR43744">
    <property type="entry name" value="ABC TRANSPORTER PERMEASE PROTEIN MG189-RELATED-RELATED"/>
    <property type="match status" value="1"/>
</dbReference>
<evidence type="ECO:0000256" key="5">
    <source>
        <dbReference type="ARBA" id="ARBA00022989"/>
    </source>
</evidence>
<feature type="transmembrane region" description="Helical" evidence="7">
    <location>
        <begin position="145"/>
        <end position="163"/>
    </location>
</feature>
<feature type="transmembrane region" description="Helical" evidence="7">
    <location>
        <begin position="113"/>
        <end position="133"/>
    </location>
</feature>
<feature type="transmembrane region" description="Helical" evidence="7">
    <location>
        <begin position="201"/>
        <end position="224"/>
    </location>
</feature>
<keyword evidence="10" id="KW-1185">Reference proteome</keyword>
<dbReference type="InterPro" id="IPR035906">
    <property type="entry name" value="MetI-like_sf"/>
</dbReference>
<dbReference type="InterPro" id="IPR000515">
    <property type="entry name" value="MetI-like"/>
</dbReference>
<proteinExistence type="inferred from homology"/>
<comment type="subcellular location">
    <subcellularLocation>
        <location evidence="1 7">Cell membrane</location>
        <topology evidence="1 7">Multi-pass membrane protein</topology>
    </subcellularLocation>
</comment>
<dbReference type="SUPFAM" id="SSF161098">
    <property type="entry name" value="MetI-like"/>
    <property type="match status" value="1"/>
</dbReference>
<dbReference type="Proteomes" id="UP001461341">
    <property type="component" value="Chromosome"/>
</dbReference>
<feature type="transmembrane region" description="Helical" evidence="7">
    <location>
        <begin position="58"/>
        <end position="76"/>
    </location>
</feature>